<sequence>MHPGPEKVLETYSVLETSWILNGKGEEGDKKFILSPYKKIMAKRPNVVMIVADQWRFDSVGYSGNTAVKTPNIDFLSEEGVSFSNAYCQNPVCVPSRSSFLTGWYPHTNGFRTMHHLMDDDQPNILKTLKQSGYHVYWGGRNDFLKISADSSKYFSTRDDQYAEFFARYTKQKSKKNDGDLKKTEYEYSHYKGIREDINNIDAKQIRNAMEFLEEGKYGEEPFCIYLALSLPHPPYEIEKGWFDLIDKEEIPDPVRLTEEEWERKPSIIRGIHDNQKLYNWSDEELKQMKHVYYAMGTKLDYHIGELVNVLKEKELYDDTIFVFFSDHGDYTGDYELAEKNQNTFEDLLTRVPLVIKPARSTELKPRKTDALVELIDVQATIHDLLNIQPQHTQFGKSLKNVLAGSDKHRDVVFSEGGRLEGETHCMDAGHSPANEYWARTTEQEKMPQHTKAMMIRDEKYKFVYRLYEEDEFYDMRADPLEKNNQIQNPEFQQLIVKYKERMLRHFFETGDVVPFKQDKRF</sequence>
<dbReference type="AlphaFoldDB" id="A0A1H3UV71"/>
<protein>
    <submittedName>
        <fullName evidence="4">Arylsulfatase A</fullName>
    </submittedName>
</protein>
<dbReference type="GO" id="GO:0005737">
    <property type="term" value="C:cytoplasm"/>
    <property type="evidence" value="ECO:0007669"/>
    <property type="project" value="TreeGrafter"/>
</dbReference>
<dbReference type="InterPro" id="IPR017850">
    <property type="entry name" value="Alkaline_phosphatase_core_sf"/>
</dbReference>
<evidence type="ECO:0000313" key="4">
    <source>
        <dbReference type="EMBL" id="SDZ65709.1"/>
    </source>
</evidence>
<evidence type="ECO:0000256" key="2">
    <source>
        <dbReference type="ARBA" id="ARBA00022801"/>
    </source>
</evidence>
<dbReference type="Pfam" id="PF00884">
    <property type="entry name" value="Sulfatase"/>
    <property type="match status" value="1"/>
</dbReference>
<dbReference type="CDD" id="cd16150">
    <property type="entry name" value="sulfatase_like"/>
    <property type="match status" value="1"/>
</dbReference>
<organism evidence="4 5">
    <name type="scientific">Evansella caseinilytica</name>
    <dbReference type="NCBI Taxonomy" id="1503961"/>
    <lineage>
        <taxon>Bacteria</taxon>
        <taxon>Bacillati</taxon>
        <taxon>Bacillota</taxon>
        <taxon>Bacilli</taxon>
        <taxon>Bacillales</taxon>
        <taxon>Bacillaceae</taxon>
        <taxon>Evansella</taxon>
    </lineage>
</organism>
<dbReference type="Gene3D" id="3.40.720.10">
    <property type="entry name" value="Alkaline Phosphatase, subunit A"/>
    <property type="match status" value="1"/>
</dbReference>
<dbReference type="InterPro" id="IPR000917">
    <property type="entry name" value="Sulfatase_N"/>
</dbReference>
<keyword evidence="5" id="KW-1185">Reference proteome</keyword>
<evidence type="ECO:0000259" key="3">
    <source>
        <dbReference type="Pfam" id="PF00884"/>
    </source>
</evidence>
<dbReference type="GO" id="GO:0046872">
    <property type="term" value="F:metal ion binding"/>
    <property type="evidence" value="ECO:0007669"/>
    <property type="project" value="UniProtKB-KW"/>
</dbReference>
<dbReference type="PANTHER" id="PTHR45953">
    <property type="entry name" value="IDURONATE 2-SULFATASE"/>
    <property type="match status" value="1"/>
</dbReference>
<evidence type="ECO:0000313" key="5">
    <source>
        <dbReference type="Proteomes" id="UP000198935"/>
    </source>
</evidence>
<proteinExistence type="predicted"/>
<dbReference type="Proteomes" id="UP000198935">
    <property type="component" value="Unassembled WGS sequence"/>
</dbReference>
<evidence type="ECO:0000256" key="1">
    <source>
        <dbReference type="ARBA" id="ARBA00022723"/>
    </source>
</evidence>
<gene>
    <name evidence="4" type="ORF">SAMN05421736_12623</name>
</gene>
<feature type="domain" description="Sulfatase N-terminal" evidence="3">
    <location>
        <begin position="45"/>
        <end position="388"/>
    </location>
</feature>
<dbReference type="PANTHER" id="PTHR45953:SF1">
    <property type="entry name" value="IDURONATE 2-SULFATASE"/>
    <property type="match status" value="1"/>
</dbReference>
<keyword evidence="2" id="KW-0378">Hydrolase</keyword>
<dbReference type="SUPFAM" id="SSF53649">
    <property type="entry name" value="Alkaline phosphatase-like"/>
    <property type="match status" value="1"/>
</dbReference>
<name>A0A1H3UV71_9BACI</name>
<keyword evidence="1" id="KW-0479">Metal-binding</keyword>
<accession>A0A1H3UV71</accession>
<dbReference type="STRING" id="1503961.SAMN05421736_12623"/>
<dbReference type="GO" id="GO:0004423">
    <property type="term" value="F:iduronate-2-sulfatase activity"/>
    <property type="evidence" value="ECO:0007669"/>
    <property type="project" value="TreeGrafter"/>
</dbReference>
<dbReference type="EMBL" id="FNPI01000026">
    <property type="protein sequence ID" value="SDZ65709.1"/>
    <property type="molecule type" value="Genomic_DNA"/>
</dbReference>
<reference evidence="5" key="1">
    <citation type="submission" date="2016-10" db="EMBL/GenBank/DDBJ databases">
        <authorList>
            <person name="Varghese N."/>
            <person name="Submissions S."/>
        </authorList>
    </citation>
    <scope>NUCLEOTIDE SEQUENCE [LARGE SCALE GENOMIC DNA]</scope>
    <source>
        <strain evidence="5">SP</strain>
    </source>
</reference>